<gene>
    <name evidence="3" type="ORF">BJY24_003123</name>
</gene>
<sequence>MNKLAIAALAAGAIAVTLTACQPDDGAGSSELRKNSPPTTSAPPTSERPRLHLPDIHLPRPGSGSPTSSAEPTTTPE</sequence>
<evidence type="ECO:0008006" key="5">
    <source>
        <dbReference type="Google" id="ProtNLM"/>
    </source>
</evidence>
<dbReference type="AlphaFoldDB" id="A0A7W9PE24"/>
<dbReference type="Proteomes" id="UP000540412">
    <property type="component" value="Unassembled WGS sequence"/>
</dbReference>
<dbReference type="PROSITE" id="PS51257">
    <property type="entry name" value="PROKAR_LIPOPROTEIN"/>
    <property type="match status" value="1"/>
</dbReference>
<dbReference type="EMBL" id="JACHIT010000001">
    <property type="protein sequence ID" value="MBB5914256.1"/>
    <property type="molecule type" value="Genomic_DNA"/>
</dbReference>
<feature type="chain" id="PRO_5039081357" description="Lipoprotein" evidence="2">
    <location>
        <begin position="21"/>
        <end position="77"/>
    </location>
</feature>
<dbReference type="RefSeq" id="WP_040751278.1">
    <property type="nucleotide sequence ID" value="NZ_JACHIT010000001.1"/>
</dbReference>
<feature type="compositionally biased region" description="Low complexity" evidence="1">
    <location>
        <begin position="36"/>
        <end position="45"/>
    </location>
</feature>
<evidence type="ECO:0000256" key="2">
    <source>
        <dbReference type="SAM" id="SignalP"/>
    </source>
</evidence>
<keyword evidence="2" id="KW-0732">Signal</keyword>
<organism evidence="3 4">
    <name type="scientific">Nocardia transvalensis</name>
    <dbReference type="NCBI Taxonomy" id="37333"/>
    <lineage>
        <taxon>Bacteria</taxon>
        <taxon>Bacillati</taxon>
        <taxon>Actinomycetota</taxon>
        <taxon>Actinomycetes</taxon>
        <taxon>Mycobacteriales</taxon>
        <taxon>Nocardiaceae</taxon>
        <taxon>Nocardia</taxon>
    </lineage>
</organism>
<evidence type="ECO:0000313" key="4">
    <source>
        <dbReference type="Proteomes" id="UP000540412"/>
    </source>
</evidence>
<evidence type="ECO:0000313" key="3">
    <source>
        <dbReference type="EMBL" id="MBB5914256.1"/>
    </source>
</evidence>
<feature type="signal peptide" evidence="2">
    <location>
        <begin position="1"/>
        <end position="20"/>
    </location>
</feature>
<protein>
    <recommendedName>
        <fullName evidence="5">Lipoprotein</fullName>
    </recommendedName>
</protein>
<reference evidence="3 4" key="1">
    <citation type="submission" date="2020-08" db="EMBL/GenBank/DDBJ databases">
        <title>Sequencing the genomes of 1000 actinobacteria strains.</title>
        <authorList>
            <person name="Klenk H.-P."/>
        </authorList>
    </citation>
    <scope>NUCLEOTIDE SEQUENCE [LARGE SCALE GENOMIC DNA]</scope>
    <source>
        <strain evidence="3 4">DSM 43582</strain>
    </source>
</reference>
<proteinExistence type="predicted"/>
<keyword evidence="4" id="KW-1185">Reference proteome</keyword>
<feature type="compositionally biased region" description="Basic and acidic residues" evidence="1">
    <location>
        <begin position="47"/>
        <end position="58"/>
    </location>
</feature>
<accession>A0A7W9PE24</accession>
<comment type="caution">
    <text evidence="3">The sequence shown here is derived from an EMBL/GenBank/DDBJ whole genome shotgun (WGS) entry which is preliminary data.</text>
</comment>
<evidence type="ECO:0000256" key="1">
    <source>
        <dbReference type="SAM" id="MobiDB-lite"/>
    </source>
</evidence>
<feature type="region of interest" description="Disordered" evidence="1">
    <location>
        <begin position="22"/>
        <end position="77"/>
    </location>
</feature>
<feature type="compositionally biased region" description="Low complexity" evidence="1">
    <location>
        <begin position="61"/>
        <end position="77"/>
    </location>
</feature>
<name>A0A7W9PE24_9NOCA</name>